<feature type="region of interest" description="Disordered" evidence="1">
    <location>
        <begin position="1"/>
        <end position="25"/>
    </location>
</feature>
<organism evidence="3 4">
    <name type="scientific">Aspergillus bertholletiae</name>
    <dbReference type="NCBI Taxonomy" id="1226010"/>
    <lineage>
        <taxon>Eukaryota</taxon>
        <taxon>Fungi</taxon>
        <taxon>Dikarya</taxon>
        <taxon>Ascomycota</taxon>
        <taxon>Pezizomycotina</taxon>
        <taxon>Eurotiomycetes</taxon>
        <taxon>Eurotiomycetidae</taxon>
        <taxon>Eurotiales</taxon>
        <taxon>Aspergillaceae</taxon>
        <taxon>Aspergillus</taxon>
        <taxon>Aspergillus subgen. Circumdati</taxon>
    </lineage>
</organism>
<dbReference type="AlphaFoldDB" id="A0A5N7AQ00"/>
<name>A0A5N7AQ00_9EURO</name>
<evidence type="ECO:0000256" key="1">
    <source>
        <dbReference type="SAM" id="MobiDB-lite"/>
    </source>
</evidence>
<keyword evidence="2" id="KW-0812">Transmembrane</keyword>
<reference evidence="3 4" key="1">
    <citation type="submission" date="2019-04" db="EMBL/GenBank/DDBJ databases">
        <title>Friends and foes A comparative genomics studyof 23 Aspergillus species from section Flavi.</title>
        <authorList>
            <consortium name="DOE Joint Genome Institute"/>
            <person name="Kjaerbolling I."/>
            <person name="Vesth T."/>
            <person name="Frisvad J.C."/>
            <person name="Nybo J.L."/>
            <person name="Theobald S."/>
            <person name="Kildgaard S."/>
            <person name="Isbrandt T."/>
            <person name="Kuo A."/>
            <person name="Sato A."/>
            <person name="Lyhne E.K."/>
            <person name="Kogle M.E."/>
            <person name="Wiebenga A."/>
            <person name="Kun R.S."/>
            <person name="Lubbers R.J."/>
            <person name="Makela M.R."/>
            <person name="Barry K."/>
            <person name="Chovatia M."/>
            <person name="Clum A."/>
            <person name="Daum C."/>
            <person name="Haridas S."/>
            <person name="He G."/>
            <person name="LaButti K."/>
            <person name="Lipzen A."/>
            <person name="Mondo S."/>
            <person name="Riley R."/>
            <person name="Salamov A."/>
            <person name="Simmons B.A."/>
            <person name="Magnuson J.K."/>
            <person name="Henrissat B."/>
            <person name="Mortensen U.H."/>
            <person name="Larsen T.O."/>
            <person name="Devries R.P."/>
            <person name="Grigoriev I.V."/>
            <person name="Machida M."/>
            <person name="Baker S.E."/>
            <person name="Andersen M.R."/>
        </authorList>
    </citation>
    <scope>NUCLEOTIDE SEQUENCE [LARGE SCALE GENOMIC DNA]</scope>
    <source>
        <strain evidence="3 4">IBT 29228</strain>
    </source>
</reference>
<sequence>MCPQKYHCGRSEPTSVVNQRPENNYGNDKRKHTVIYSVMAVLLVFALASTECTLFSLESKRGSTFNSAANCNSRMYLDPLNSPKLTAGLANIARLDNFRKKPKRILGLFTPACAQNDK</sequence>
<protein>
    <submittedName>
        <fullName evidence="3">Uncharacterized protein</fullName>
    </submittedName>
</protein>
<dbReference type="EMBL" id="ML736386">
    <property type="protein sequence ID" value="KAE8371931.1"/>
    <property type="molecule type" value="Genomic_DNA"/>
</dbReference>
<feature type="compositionally biased region" description="Polar residues" evidence="1">
    <location>
        <begin position="12"/>
        <end position="25"/>
    </location>
</feature>
<accession>A0A5N7AQ00</accession>
<keyword evidence="2" id="KW-1133">Transmembrane helix</keyword>
<evidence type="ECO:0000313" key="4">
    <source>
        <dbReference type="Proteomes" id="UP000326198"/>
    </source>
</evidence>
<keyword evidence="4" id="KW-1185">Reference proteome</keyword>
<evidence type="ECO:0000313" key="3">
    <source>
        <dbReference type="EMBL" id="KAE8371931.1"/>
    </source>
</evidence>
<gene>
    <name evidence="3" type="ORF">BDV26DRAFT_113133</name>
</gene>
<keyword evidence="2" id="KW-0472">Membrane</keyword>
<dbReference type="Proteomes" id="UP000326198">
    <property type="component" value="Unassembled WGS sequence"/>
</dbReference>
<evidence type="ECO:0000256" key="2">
    <source>
        <dbReference type="SAM" id="Phobius"/>
    </source>
</evidence>
<proteinExistence type="predicted"/>
<feature type="transmembrane region" description="Helical" evidence="2">
    <location>
        <begin position="34"/>
        <end position="57"/>
    </location>
</feature>